<reference evidence="1" key="1">
    <citation type="journal article" date="2014" name="Front. Microbiol.">
        <title>High frequency of phylogenetically diverse reductive dehalogenase-homologous genes in deep subseafloor sedimentary metagenomes.</title>
        <authorList>
            <person name="Kawai M."/>
            <person name="Futagami T."/>
            <person name="Toyoda A."/>
            <person name="Takaki Y."/>
            <person name="Nishi S."/>
            <person name="Hori S."/>
            <person name="Arai W."/>
            <person name="Tsubouchi T."/>
            <person name="Morono Y."/>
            <person name="Uchiyama I."/>
            <person name="Ito T."/>
            <person name="Fujiyama A."/>
            <person name="Inagaki F."/>
            <person name="Takami H."/>
        </authorList>
    </citation>
    <scope>NUCLEOTIDE SEQUENCE</scope>
    <source>
        <strain evidence="1">Expedition CK06-06</strain>
    </source>
</reference>
<dbReference type="SUPFAM" id="SSF54427">
    <property type="entry name" value="NTF2-like"/>
    <property type="match status" value="1"/>
</dbReference>
<evidence type="ECO:0000313" key="1">
    <source>
        <dbReference type="EMBL" id="GAG23504.1"/>
    </source>
</evidence>
<dbReference type="PROSITE" id="PS51257">
    <property type="entry name" value="PROKAR_LIPOPROTEIN"/>
    <property type="match status" value="1"/>
</dbReference>
<dbReference type="AlphaFoldDB" id="X0VYH1"/>
<dbReference type="EMBL" id="BARS01030583">
    <property type="protein sequence ID" value="GAG23504.1"/>
    <property type="molecule type" value="Genomic_DNA"/>
</dbReference>
<comment type="caution">
    <text evidence="1">The sequence shown here is derived from an EMBL/GenBank/DDBJ whole genome shotgun (WGS) entry which is preliminary data.</text>
</comment>
<proteinExistence type="predicted"/>
<sequence length="145" mass="16914">MKVLLFITLTITLLFACVSTQDITDSLDNLMTNWISAFNNEDSNALSNYFWTDAKRIRNNANNTQDVFDGIIRIMEDTNSLFNNVDASLFNYVLVKKDLETDPKSPSYSYVVDLPKNKIEHSFYFKNIDNEWRIIKHVLDIEAFR</sequence>
<evidence type="ECO:0008006" key="2">
    <source>
        <dbReference type="Google" id="ProtNLM"/>
    </source>
</evidence>
<gene>
    <name evidence="1" type="ORF">S01H1_47688</name>
</gene>
<name>X0VYH1_9ZZZZ</name>
<organism evidence="1">
    <name type="scientific">marine sediment metagenome</name>
    <dbReference type="NCBI Taxonomy" id="412755"/>
    <lineage>
        <taxon>unclassified sequences</taxon>
        <taxon>metagenomes</taxon>
        <taxon>ecological metagenomes</taxon>
    </lineage>
</organism>
<accession>X0VYH1</accession>
<dbReference type="InterPro" id="IPR032710">
    <property type="entry name" value="NTF2-like_dom_sf"/>
</dbReference>
<protein>
    <recommendedName>
        <fullName evidence="2">DUF4440 domain-containing protein</fullName>
    </recommendedName>
</protein>